<protein>
    <submittedName>
        <fullName evidence="2">Uncharacterized protein</fullName>
    </submittedName>
</protein>
<dbReference type="OrthoDB" id="1869436at2759"/>
<evidence type="ECO:0000256" key="1">
    <source>
        <dbReference type="SAM" id="MobiDB-lite"/>
    </source>
</evidence>
<reference evidence="2 3" key="1">
    <citation type="journal article" date="2020" name="IScience">
        <title>Genome Sequencing of the Endangered Kingdonia uniflora (Circaeasteraceae, Ranunculales) Reveals Potential Mechanisms of Evolutionary Specialization.</title>
        <authorList>
            <person name="Sun Y."/>
            <person name="Deng T."/>
            <person name="Zhang A."/>
            <person name="Moore M.J."/>
            <person name="Landis J.B."/>
            <person name="Lin N."/>
            <person name="Zhang H."/>
            <person name="Zhang X."/>
            <person name="Huang J."/>
            <person name="Zhang X."/>
            <person name="Sun H."/>
            <person name="Wang H."/>
        </authorList>
    </citation>
    <scope>NUCLEOTIDE SEQUENCE [LARGE SCALE GENOMIC DNA]</scope>
    <source>
        <strain evidence="2">TB1705</strain>
        <tissue evidence="2">Leaf</tissue>
    </source>
</reference>
<evidence type="ECO:0000313" key="3">
    <source>
        <dbReference type="Proteomes" id="UP000541444"/>
    </source>
</evidence>
<accession>A0A7J7MX33</accession>
<dbReference type="Proteomes" id="UP000541444">
    <property type="component" value="Unassembled WGS sequence"/>
</dbReference>
<proteinExistence type="predicted"/>
<dbReference type="EMBL" id="JACGCM010001193">
    <property type="protein sequence ID" value="KAF6159354.1"/>
    <property type="molecule type" value="Genomic_DNA"/>
</dbReference>
<dbReference type="AlphaFoldDB" id="A0A7J7MX33"/>
<feature type="region of interest" description="Disordered" evidence="1">
    <location>
        <begin position="1"/>
        <end position="52"/>
    </location>
</feature>
<feature type="compositionally biased region" description="Polar residues" evidence="1">
    <location>
        <begin position="17"/>
        <end position="47"/>
    </location>
</feature>
<evidence type="ECO:0000313" key="2">
    <source>
        <dbReference type="EMBL" id="KAF6159354.1"/>
    </source>
</evidence>
<comment type="caution">
    <text evidence="2">The sequence shown here is derived from an EMBL/GenBank/DDBJ whole genome shotgun (WGS) entry which is preliminary data.</text>
</comment>
<keyword evidence="3" id="KW-1185">Reference proteome</keyword>
<name>A0A7J7MX33_9MAGN</name>
<organism evidence="2 3">
    <name type="scientific">Kingdonia uniflora</name>
    <dbReference type="NCBI Taxonomy" id="39325"/>
    <lineage>
        <taxon>Eukaryota</taxon>
        <taxon>Viridiplantae</taxon>
        <taxon>Streptophyta</taxon>
        <taxon>Embryophyta</taxon>
        <taxon>Tracheophyta</taxon>
        <taxon>Spermatophyta</taxon>
        <taxon>Magnoliopsida</taxon>
        <taxon>Ranunculales</taxon>
        <taxon>Circaeasteraceae</taxon>
        <taxon>Kingdonia</taxon>
    </lineage>
</organism>
<sequence>MEAALRNNPNVAVRIGGSNNLTRSPPTSSENITQSQPDSPSEEIQSTSKEEENKCKRTMAFFIKSRLWLQIVGKKIQVGFNEKGQAIEEGSVDLSTFLGSLGREMVPITVHDWRGFDIRKLDRVWEIIKEKRKRFKEMRKKQVLPYTSSRKGYARLENDMFLAAAYMVTRVPRPSSLSASWDSPPTRKNKKIRFALNE</sequence>
<gene>
    <name evidence="2" type="ORF">GIB67_032125</name>
</gene>